<reference evidence="2" key="2">
    <citation type="submission" date="2018-04" db="EMBL/GenBank/DDBJ databases">
        <authorList>
            <person name="Bell R."/>
        </authorList>
    </citation>
    <scope>NUCLEOTIDE SEQUENCE</scope>
    <source>
        <strain evidence="2">CFSAN058605</strain>
    </source>
</reference>
<dbReference type="Proteomes" id="UP000250700">
    <property type="component" value="Unassembled WGS sequence"/>
</dbReference>
<dbReference type="RefSeq" id="WP_023229534.1">
    <property type="nucleotide sequence ID" value="NZ_QAQA01000009.1"/>
</dbReference>
<dbReference type="AlphaFoldDB" id="A0A315G0Z8"/>
<dbReference type="EMBL" id="QARU01000012">
    <property type="protein sequence ID" value="PUF79481.1"/>
    <property type="molecule type" value="Genomic_DNA"/>
</dbReference>
<gene>
    <name evidence="1" type="ORF">DAX91_18795</name>
    <name evidence="2" type="ORF">DAY14_020935</name>
</gene>
<name>A0A315G0Z8_SALET</name>
<accession>A0A315G0Z8</accession>
<organism evidence="1 3">
    <name type="scientific">Salmonella enterica I</name>
    <dbReference type="NCBI Taxonomy" id="59201"/>
    <lineage>
        <taxon>Bacteria</taxon>
        <taxon>Pseudomonadati</taxon>
        <taxon>Pseudomonadota</taxon>
        <taxon>Gammaproteobacteria</taxon>
        <taxon>Enterobacterales</taxon>
        <taxon>Enterobacteriaceae</taxon>
        <taxon>Salmonella</taxon>
    </lineage>
</organism>
<protein>
    <submittedName>
        <fullName evidence="1">Uncharacterized protein</fullName>
    </submittedName>
</protein>
<evidence type="ECO:0000313" key="1">
    <source>
        <dbReference type="EMBL" id="PUF79481.1"/>
    </source>
</evidence>
<reference evidence="1 3" key="1">
    <citation type="submission" date="2018-04" db="EMBL/GenBank/DDBJ databases">
        <title>Whole genome sequencing of Salmonella enterica.</title>
        <authorList>
            <person name="Bell R."/>
        </authorList>
    </citation>
    <scope>NUCLEOTIDE SEQUENCE [LARGE SCALE GENOMIC DNA]</scope>
    <source>
        <strain evidence="1 3">CFSAN058603</strain>
    </source>
</reference>
<evidence type="ECO:0000313" key="3">
    <source>
        <dbReference type="Proteomes" id="UP000250700"/>
    </source>
</evidence>
<proteinExistence type="predicted"/>
<evidence type="ECO:0000313" key="2">
    <source>
        <dbReference type="EMBL" id="QXR52229.1"/>
    </source>
</evidence>
<dbReference type="EMBL" id="CP077693">
    <property type="protein sequence ID" value="QXR52229.1"/>
    <property type="molecule type" value="Genomic_DNA"/>
</dbReference>
<sequence>MDKFDRPRQRLFLQGLYDAYPEELTNEQLEELLSSFPDKKVTTANLLYLEKHGLIFSGLQEGAVGYHLVNRPAITHKGIDFIRDDGGLGAILNVQTVKFHDSTITALEDIIRVANLPDEKKSGLISKLRELPSDAIKHLTLQLLTKGVLNLPAALPIIEKFLRPV</sequence>
<reference evidence="2" key="3">
    <citation type="submission" date="2021-05" db="EMBL/GenBank/DDBJ databases">
        <title>Whole genome sequencing of cultured pathogen.</title>
        <authorList>
            <person name="Hoffmann M."/>
            <person name="Balkey M."/>
            <person name="Luo Y."/>
        </authorList>
    </citation>
    <scope>NUCLEOTIDE SEQUENCE</scope>
    <source>
        <strain evidence="2">CFSAN058605</strain>
    </source>
</reference>